<organism evidence="2 3">
    <name type="scientific">Prevotella veroralis F0319</name>
    <dbReference type="NCBI Taxonomy" id="649761"/>
    <lineage>
        <taxon>Bacteria</taxon>
        <taxon>Pseudomonadati</taxon>
        <taxon>Bacteroidota</taxon>
        <taxon>Bacteroidia</taxon>
        <taxon>Bacteroidales</taxon>
        <taxon>Prevotellaceae</taxon>
        <taxon>Prevotella</taxon>
    </lineage>
</organism>
<dbReference type="EMBL" id="ACVA01000039">
    <property type="protein sequence ID" value="EEX18368.1"/>
    <property type="molecule type" value="Genomic_DNA"/>
</dbReference>
<proteinExistence type="predicted"/>
<keyword evidence="3" id="KW-1185">Reference proteome</keyword>
<accession>C9MQ49</accession>
<reference evidence="2 3" key="1">
    <citation type="submission" date="2009-09" db="EMBL/GenBank/DDBJ databases">
        <authorList>
            <person name="Weinstock G."/>
            <person name="Sodergren E."/>
            <person name="Clifton S."/>
            <person name="Fulton L."/>
            <person name="Fulton B."/>
            <person name="Courtney L."/>
            <person name="Fronick C."/>
            <person name="Harrison M."/>
            <person name="Strong C."/>
            <person name="Farmer C."/>
            <person name="Delahaunty K."/>
            <person name="Markovic C."/>
            <person name="Hall O."/>
            <person name="Minx P."/>
            <person name="Tomlinson C."/>
            <person name="Mitreva M."/>
            <person name="Nelson J."/>
            <person name="Hou S."/>
            <person name="Wollam A."/>
            <person name="Pepin K.H."/>
            <person name="Johnson M."/>
            <person name="Bhonagiri V."/>
            <person name="Nash W.E."/>
            <person name="Warren W."/>
            <person name="Chinwalla A."/>
            <person name="Mardis E.R."/>
            <person name="Wilson R.K."/>
        </authorList>
    </citation>
    <scope>NUCLEOTIDE SEQUENCE [LARGE SCALE GENOMIC DNA]</scope>
    <source>
        <strain evidence="2 3">F0319</strain>
    </source>
</reference>
<dbReference type="Proteomes" id="UP000003327">
    <property type="component" value="Unassembled WGS sequence"/>
</dbReference>
<protein>
    <submittedName>
        <fullName evidence="2">Uncharacterized protein</fullName>
    </submittedName>
</protein>
<dbReference type="HOGENOM" id="CLU_3028620_0_0_10"/>
<keyword evidence="1" id="KW-1133">Transmembrane helix</keyword>
<dbReference type="AlphaFoldDB" id="C9MQ49"/>
<feature type="transmembrane region" description="Helical" evidence="1">
    <location>
        <begin position="6"/>
        <end position="27"/>
    </location>
</feature>
<evidence type="ECO:0000313" key="2">
    <source>
        <dbReference type="EMBL" id="EEX18368.1"/>
    </source>
</evidence>
<gene>
    <name evidence="2" type="ORF">HMPREF0973_01748</name>
</gene>
<evidence type="ECO:0000313" key="3">
    <source>
        <dbReference type="Proteomes" id="UP000003327"/>
    </source>
</evidence>
<keyword evidence="1" id="KW-0472">Membrane</keyword>
<keyword evidence="1" id="KW-0812">Transmembrane</keyword>
<evidence type="ECO:0000256" key="1">
    <source>
        <dbReference type="SAM" id="Phobius"/>
    </source>
</evidence>
<sequence>MQNNILLFSLCHRLIIPYLILYIVKLINFVQQGWYNLMLYYLSDPIISIYPINDN</sequence>
<name>C9MQ49_9BACT</name>
<comment type="caution">
    <text evidence="2">The sequence shown here is derived from an EMBL/GenBank/DDBJ whole genome shotgun (WGS) entry which is preliminary data.</text>
</comment>